<dbReference type="SUPFAM" id="SSF55486">
    <property type="entry name" value="Metalloproteases ('zincins'), catalytic domain"/>
    <property type="match status" value="1"/>
</dbReference>
<evidence type="ECO:0000256" key="1">
    <source>
        <dbReference type="ARBA" id="ARBA00001947"/>
    </source>
</evidence>
<dbReference type="PANTHER" id="PTHR11733:SF167">
    <property type="entry name" value="FI17812P1-RELATED"/>
    <property type="match status" value="1"/>
</dbReference>
<feature type="signal peptide" evidence="8">
    <location>
        <begin position="1"/>
        <end position="22"/>
    </location>
</feature>
<comment type="cofactor">
    <cofactor evidence="1">
        <name>Zn(2+)</name>
        <dbReference type="ChEBI" id="CHEBI:29105"/>
    </cofactor>
</comment>
<evidence type="ECO:0000256" key="4">
    <source>
        <dbReference type="ARBA" id="ARBA00022723"/>
    </source>
</evidence>
<dbReference type="PANTHER" id="PTHR11733">
    <property type="entry name" value="ZINC METALLOPROTEASE FAMILY M13 NEPRILYSIN-RELATED"/>
    <property type="match status" value="1"/>
</dbReference>
<evidence type="ECO:0000259" key="9">
    <source>
        <dbReference type="Pfam" id="PF01431"/>
    </source>
</evidence>
<evidence type="ECO:0000259" key="10">
    <source>
        <dbReference type="Pfam" id="PF05649"/>
    </source>
</evidence>
<evidence type="ECO:0000256" key="2">
    <source>
        <dbReference type="ARBA" id="ARBA00007357"/>
    </source>
</evidence>
<keyword evidence="8" id="KW-0732">Signal</keyword>
<keyword evidence="6" id="KW-0862">Zinc</keyword>
<comment type="similarity">
    <text evidence="2">Belongs to the peptidase M13 family.</text>
</comment>
<dbReference type="RefSeq" id="WP_094391569.1">
    <property type="nucleotide sequence ID" value="NZ_JADYTN010000030.1"/>
</dbReference>
<dbReference type="Gene3D" id="1.10.1380.10">
    <property type="entry name" value="Neutral endopeptidase , domain2"/>
    <property type="match status" value="1"/>
</dbReference>
<keyword evidence="7" id="KW-0482">Metalloprotease</keyword>
<protein>
    <submittedName>
        <fullName evidence="11">M13 family metallopeptidase</fullName>
    </submittedName>
</protein>
<organism evidence="11 12">
    <name type="scientific">Xylanibacter brevis</name>
    <dbReference type="NCBI Taxonomy" id="83231"/>
    <lineage>
        <taxon>Bacteria</taxon>
        <taxon>Pseudomonadati</taxon>
        <taxon>Bacteroidota</taxon>
        <taxon>Bacteroidia</taxon>
        <taxon>Bacteroidales</taxon>
        <taxon>Prevotellaceae</taxon>
        <taxon>Xylanibacter</taxon>
    </lineage>
</organism>
<comment type="caution">
    <text evidence="11">The sequence shown here is derived from an EMBL/GenBank/DDBJ whole genome shotgun (WGS) entry which is preliminary data.</text>
</comment>
<proteinExistence type="inferred from homology"/>
<dbReference type="Proteomes" id="UP001200470">
    <property type="component" value="Unassembled WGS sequence"/>
</dbReference>
<feature type="domain" description="Peptidase M13 C-terminal" evidence="9">
    <location>
        <begin position="480"/>
        <end position="682"/>
    </location>
</feature>
<dbReference type="InterPro" id="IPR024079">
    <property type="entry name" value="MetalloPept_cat_dom_sf"/>
</dbReference>
<keyword evidence="4" id="KW-0479">Metal-binding</keyword>
<feature type="chain" id="PRO_5045365744" evidence="8">
    <location>
        <begin position="23"/>
        <end position="686"/>
    </location>
</feature>
<name>A0ABS9CIR9_9BACT</name>
<evidence type="ECO:0000256" key="6">
    <source>
        <dbReference type="ARBA" id="ARBA00022833"/>
    </source>
</evidence>
<keyword evidence="3" id="KW-0645">Protease</keyword>
<dbReference type="InterPro" id="IPR000718">
    <property type="entry name" value="Peptidase_M13"/>
</dbReference>
<gene>
    <name evidence="11" type="ORF">I6E12_11070</name>
</gene>
<keyword evidence="12" id="KW-1185">Reference proteome</keyword>
<accession>A0ABS9CIR9</accession>
<dbReference type="Pfam" id="PF05649">
    <property type="entry name" value="Peptidase_M13_N"/>
    <property type="match status" value="1"/>
</dbReference>
<evidence type="ECO:0000256" key="7">
    <source>
        <dbReference type="ARBA" id="ARBA00023049"/>
    </source>
</evidence>
<dbReference type="PRINTS" id="PR00786">
    <property type="entry name" value="NEPRILYSIN"/>
</dbReference>
<dbReference type="Pfam" id="PF01431">
    <property type="entry name" value="Peptidase_M13"/>
    <property type="match status" value="1"/>
</dbReference>
<evidence type="ECO:0000256" key="3">
    <source>
        <dbReference type="ARBA" id="ARBA00022670"/>
    </source>
</evidence>
<dbReference type="InterPro" id="IPR018497">
    <property type="entry name" value="Peptidase_M13_C"/>
</dbReference>
<feature type="domain" description="Peptidase M13 N-terminal" evidence="10">
    <location>
        <begin position="47"/>
        <end position="426"/>
    </location>
</feature>
<dbReference type="PROSITE" id="PS51885">
    <property type="entry name" value="NEPRILYSIN"/>
    <property type="match status" value="1"/>
</dbReference>
<evidence type="ECO:0000313" key="12">
    <source>
        <dbReference type="Proteomes" id="UP001200470"/>
    </source>
</evidence>
<sequence length="686" mass="77422">MKSTTILSACCTVMMLAGNMGAEKAFAQQPTKVHGYAKENMNTAVKPGDNFVEYATGAWLKNHPLRDDQVTNGAFMDLYEQNQKQIQELILQFSTTPQQKGSLGQKIGTLYNQMMDSVRRNKEGFQPIVKNLERIRAIKDRKEYQRVTAELDRRGESTMMYGIGVSADQRQADRNIVGIGQGGLGLGTRDYYLNDDAQTQAVRKAYMDYNTKLFTLVGYDEATAKQKADAVYAIEKRIAEKSYSRVQLRDINANYHKMSFDELCEQFPGIDWTTVFWVSGFPAFDSVDMGQPEPLHEVEKVLAETSIDDLKSYAELRIISGSASYMSDDFRKAAFAFSSVLSGQQQDDPLWKRATNLVNGVMGNAIGKMYCEKYFPESSKKRVLELVRNLQVALGQRINEATWMSAETKAQAQDKLSNFIVKIGYPDKWKDYSKLDISDSLSLCENLANISEFFTIDELQRKVNKPVDKTEWLMTPQTINAYYNPTTNEICFPAGILQAPFFDPTADDAINYGAIGVVIGHEMSHGFDDQGCQFDKTGNQRNWWTAADKANFDKRTAVLVDHFSTIEVVNGKKVNGKMTLGENIGDNGGLNIALRAYHNAQKEGHVISSDQKDFTADQLFFLGYARIWASNNREQYMDMLLTQDVHSPNMARVNGALPHIDAWYQAFGVKKGNRLFLPKKKRAQVW</sequence>
<evidence type="ECO:0000256" key="8">
    <source>
        <dbReference type="SAM" id="SignalP"/>
    </source>
</evidence>
<dbReference type="InterPro" id="IPR042089">
    <property type="entry name" value="Peptidase_M13_dom_2"/>
</dbReference>
<reference evidence="11 12" key="1">
    <citation type="submission" date="2020-12" db="EMBL/GenBank/DDBJ databases">
        <title>Whole genome sequences of gut porcine anaerobes.</title>
        <authorList>
            <person name="Kubasova T."/>
            <person name="Jahodarova E."/>
            <person name="Rychlik I."/>
        </authorList>
    </citation>
    <scope>NUCLEOTIDE SEQUENCE [LARGE SCALE GENOMIC DNA]</scope>
    <source>
        <strain evidence="11 12">An925</strain>
    </source>
</reference>
<dbReference type="CDD" id="cd08662">
    <property type="entry name" value="M13"/>
    <property type="match status" value="1"/>
</dbReference>
<dbReference type="InterPro" id="IPR008753">
    <property type="entry name" value="Peptidase_M13_N"/>
</dbReference>
<keyword evidence="5" id="KW-0378">Hydrolase</keyword>
<dbReference type="Gene3D" id="3.40.390.10">
    <property type="entry name" value="Collagenase (Catalytic Domain)"/>
    <property type="match status" value="1"/>
</dbReference>
<evidence type="ECO:0000256" key="5">
    <source>
        <dbReference type="ARBA" id="ARBA00022801"/>
    </source>
</evidence>
<evidence type="ECO:0000313" key="11">
    <source>
        <dbReference type="EMBL" id="MCF2564642.1"/>
    </source>
</evidence>
<dbReference type="EMBL" id="JADYTN010000030">
    <property type="protein sequence ID" value="MCF2564642.1"/>
    <property type="molecule type" value="Genomic_DNA"/>
</dbReference>